<evidence type="ECO:0000313" key="6">
    <source>
        <dbReference type="Proteomes" id="UP000535020"/>
    </source>
</evidence>
<sequence length="183" mass="21222">MKLYVKYDINLACKVILQEKLEEFGIEYELKELGEVEIRGNLQPDVQKQLEAALERYGIRIVSNHKNTLIEKTKDIIIEMIYEKEKLPNTNISTYLADRLNHSYGYISNLFSEVTYSSIENFIIIQKIERAKQLIIEGELTLTEISYQLNYSSVAHLSNQFKKTTGLTPTAFQRIIKKRAGAR</sequence>
<dbReference type="InterPro" id="IPR018060">
    <property type="entry name" value="HTH_AraC"/>
</dbReference>
<dbReference type="Gene3D" id="1.10.10.60">
    <property type="entry name" value="Homeodomain-like"/>
    <property type="match status" value="1"/>
</dbReference>
<dbReference type="SMART" id="SM00342">
    <property type="entry name" value="HTH_ARAC"/>
    <property type="match status" value="1"/>
</dbReference>
<dbReference type="GO" id="GO:0003700">
    <property type="term" value="F:DNA-binding transcription factor activity"/>
    <property type="evidence" value="ECO:0007669"/>
    <property type="project" value="InterPro"/>
</dbReference>
<keyword evidence="1" id="KW-0805">Transcription regulation</keyword>
<dbReference type="InterPro" id="IPR009057">
    <property type="entry name" value="Homeodomain-like_sf"/>
</dbReference>
<dbReference type="PANTHER" id="PTHR43280">
    <property type="entry name" value="ARAC-FAMILY TRANSCRIPTIONAL REGULATOR"/>
    <property type="match status" value="1"/>
</dbReference>
<keyword evidence="2" id="KW-0238">DNA-binding</keyword>
<protein>
    <submittedName>
        <fullName evidence="5">Helix-turn-helix transcriptional regulator</fullName>
    </submittedName>
</protein>
<dbReference type="Pfam" id="PF12833">
    <property type="entry name" value="HTH_18"/>
    <property type="match status" value="1"/>
</dbReference>
<dbReference type="Proteomes" id="UP000535020">
    <property type="component" value="Unassembled WGS sequence"/>
</dbReference>
<reference evidence="5 6" key="1">
    <citation type="submission" date="2020-07" db="EMBL/GenBank/DDBJ databases">
        <authorList>
            <person name="Sun Q."/>
        </authorList>
    </citation>
    <scope>NUCLEOTIDE SEQUENCE [LARGE SCALE GENOMIC DNA]</scope>
    <source>
        <strain evidence="5 6">MAH-1</strain>
    </source>
</reference>
<dbReference type="PROSITE" id="PS01124">
    <property type="entry name" value="HTH_ARAC_FAMILY_2"/>
    <property type="match status" value="1"/>
</dbReference>
<dbReference type="EMBL" id="JACBJI010000001">
    <property type="protein sequence ID" value="NYA69460.1"/>
    <property type="molecule type" value="Genomic_DNA"/>
</dbReference>
<evidence type="ECO:0000256" key="1">
    <source>
        <dbReference type="ARBA" id="ARBA00023015"/>
    </source>
</evidence>
<dbReference type="PROSITE" id="PS00041">
    <property type="entry name" value="HTH_ARAC_FAMILY_1"/>
    <property type="match status" value="1"/>
</dbReference>
<dbReference type="AlphaFoldDB" id="A0A7Y8XZ44"/>
<dbReference type="RefSeq" id="WP_176004275.1">
    <property type="nucleotide sequence ID" value="NZ_JABWMI010000001.1"/>
</dbReference>
<feature type="domain" description="HTH araC/xylS-type" evidence="4">
    <location>
        <begin position="96"/>
        <end position="175"/>
    </location>
</feature>
<evidence type="ECO:0000259" key="4">
    <source>
        <dbReference type="PROSITE" id="PS01124"/>
    </source>
</evidence>
<proteinExistence type="predicted"/>
<gene>
    <name evidence="5" type="ORF">HZF10_00895</name>
</gene>
<keyword evidence="6" id="KW-1185">Reference proteome</keyword>
<dbReference type="GO" id="GO:0043565">
    <property type="term" value="F:sequence-specific DNA binding"/>
    <property type="evidence" value="ECO:0007669"/>
    <property type="project" value="InterPro"/>
</dbReference>
<dbReference type="SUPFAM" id="SSF46689">
    <property type="entry name" value="Homeodomain-like"/>
    <property type="match status" value="1"/>
</dbReference>
<dbReference type="InterPro" id="IPR018062">
    <property type="entry name" value="HTH_AraC-typ_CS"/>
</dbReference>
<keyword evidence="3" id="KW-0804">Transcription</keyword>
<evidence type="ECO:0000256" key="2">
    <source>
        <dbReference type="ARBA" id="ARBA00023125"/>
    </source>
</evidence>
<comment type="caution">
    <text evidence="5">The sequence shown here is derived from an EMBL/GenBank/DDBJ whole genome shotgun (WGS) entry which is preliminary data.</text>
</comment>
<evidence type="ECO:0000256" key="3">
    <source>
        <dbReference type="ARBA" id="ARBA00023163"/>
    </source>
</evidence>
<organism evidence="5 6">
    <name type="scientific">Flavobacterium agri</name>
    <dbReference type="NCBI Taxonomy" id="2743471"/>
    <lineage>
        <taxon>Bacteria</taxon>
        <taxon>Pseudomonadati</taxon>
        <taxon>Bacteroidota</taxon>
        <taxon>Flavobacteriia</taxon>
        <taxon>Flavobacteriales</taxon>
        <taxon>Flavobacteriaceae</taxon>
        <taxon>Flavobacterium</taxon>
    </lineage>
</organism>
<dbReference type="PANTHER" id="PTHR43280:SF2">
    <property type="entry name" value="HTH-TYPE TRANSCRIPTIONAL REGULATOR EXSA"/>
    <property type="match status" value="1"/>
</dbReference>
<evidence type="ECO:0000313" key="5">
    <source>
        <dbReference type="EMBL" id="NYA69460.1"/>
    </source>
</evidence>
<accession>A0A7Y8XZ44</accession>
<name>A0A7Y8XZ44_9FLAO</name>